<dbReference type="Proteomes" id="UP000311382">
    <property type="component" value="Unassembled WGS sequence"/>
</dbReference>
<gene>
    <name evidence="2" type="ORF">DMC30DRAFT_400182</name>
</gene>
<feature type="compositionally biased region" description="Low complexity" evidence="1">
    <location>
        <begin position="116"/>
        <end position="125"/>
    </location>
</feature>
<sequence>MLLLPRCHRPWLRRLFRPSCTLSPAATSSPFRDPTSRPACTACPSRRRPCTSPRTLRPRFTAHPAPLRPRGRTRPSQRVHTASTRDRPGPCLRSRGAALRPLRRPSPRSSPPSPVRPTATTALPPRRAPRRFVSLLRPRPPRLAALARPVSAQAPARAAARPAAAAAAGATPWASSACTSASLAGANGPSGRPCECAGSTRRRGC</sequence>
<protein>
    <submittedName>
        <fullName evidence="2">Uncharacterized protein</fullName>
    </submittedName>
</protein>
<feature type="region of interest" description="Disordered" evidence="1">
    <location>
        <begin position="180"/>
        <end position="205"/>
    </location>
</feature>
<feature type="compositionally biased region" description="Low complexity" evidence="1">
    <location>
        <begin position="50"/>
        <end position="59"/>
    </location>
</feature>
<reference evidence="2 3" key="1">
    <citation type="submission" date="2019-03" db="EMBL/GenBank/DDBJ databases">
        <title>Rhodosporidium diobovatum UCD-FST 08-225 genome sequencing, assembly, and annotation.</title>
        <authorList>
            <person name="Fakankun I.U."/>
            <person name="Fristensky B."/>
            <person name="Levin D.B."/>
        </authorList>
    </citation>
    <scope>NUCLEOTIDE SEQUENCE [LARGE SCALE GENOMIC DNA]</scope>
    <source>
        <strain evidence="2 3">UCD-FST 08-225</strain>
    </source>
</reference>
<comment type="caution">
    <text evidence="2">The sequence shown here is derived from an EMBL/GenBank/DDBJ whole genome shotgun (WGS) entry which is preliminary data.</text>
</comment>
<keyword evidence="3" id="KW-1185">Reference proteome</keyword>
<evidence type="ECO:0000313" key="3">
    <source>
        <dbReference type="Proteomes" id="UP000311382"/>
    </source>
</evidence>
<organism evidence="2 3">
    <name type="scientific">Rhodotorula diobovata</name>
    <dbReference type="NCBI Taxonomy" id="5288"/>
    <lineage>
        <taxon>Eukaryota</taxon>
        <taxon>Fungi</taxon>
        <taxon>Dikarya</taxon>
        <taxon>Basidiomycota</taxon>
        <taxon>Pucciniomycotina</taxon>
        <taxon>Microbotryomycetes</taxon>
        <taxon>Sporidiobolales</taxon>
        <taxon>Sporidiobolaceae</taxon>
        <taxon>Rhodotorula</taxon>
    </lineage>
</organism>
<name>A0A5C5FS59_9BASI</name>
<dbReference type="EMBL" id="SOZI01000093">
    <property type="protein sequence ID" value="TNY19505.1"/>
    <property type="molecule type" value="Genomic_DNA"/>
</dbReference>
<accession>A0A5C5FS59</accession>
<evidence type="ECO:0000256" key="1">
    <source>
        <dbReference type="SAM" id="MobiDB-lite"/>
    </source>
</evidence>
<feature type="region of interest" description="Disordered" evidence="1">
    <location>
        <begin position="22"/>
        <end position="132"/>
    </location>
</feature>
<evidence type="ECO:0000313" key="2">
    <source>
        <dbReference type="EMBL" id="TNY19505.1"/>
    </source>
</evidence>
<dbReference type="AlphaFoldDB" id="A0A5C5FS59"/>
<proteinExistence type="predicted"/>